<name>A0A7J8QK13_GOSRA</name>
<accession>A0A7J8QK13</accession>
<evidence type="ECO:0000313" key="1">
    <source>
        <dbReference type="EMBL" id="MBA0601492.1"/>
    </source>
</evidence>
<proteinExistence type="predicted"/>
<dbReference type="AlphaFoldDB" id="A0A7J8QK13"/>
<protein>
    <submittedName>
        <fullName evidence="1">Uncharacterized protein</fullName>
    </submittedName>
</protein>
<evidence type="ECO:0000313" key="2">
    <source>
        <dbReference type="Proteomes" id="UP000593578"/>
    </source>
</evidence>
<comment type="caution">
    <text evidence="1">The sequence shown here is derived from an EMBL/GenBank/DDBJ whole genome shotgun (WGS) entry which is preliminary data.</text>
</comment>
<dbReference type="Proteomes" id="UP000593578">
    <property type="component" value="Unassembled WGS sequence"/>
</dbReference>
<dbReference type="EMBL" id="JABEZZ010000012">
    <property type="protein sequence ID" value="MBA0601492.1"/>
    <property type="molecule type" value="Genomic_DNA"/>
</dbReference>
<reference evidence="1 2" key="1">
    <citation type="journal article" date="2019" name="Genome Biol. Evol.">
        <title>Insights into the evolution of the New World diploid cottons (Gossypium, subgenus Houzingenia) based on genome sequencing.</title>
        <authorList>
            <person name="Grover C.E."/>
            <person name="Arick M.A. 2nd"/>
            <person name="Thrash A."/>
            <person name="Conover J.L."/>
            <person name="Sanders W.S."/>
            <person name="Peterson D.G."/>
            <person name="Frelichowski J.E."/>
            <person name="Scheffler J.A."/>
            <person name="Scheffler B.E."/>
            <person name="Wendel J.F."/>
        </authorList>
    </citation>
    <scope>NUCLEOTIDE SEQUENCE [LARGE SCALE GENOMIC DNA]</scope>
    <source>
        <strain evidence="1">8</strain>
        <tissue evidence="1">Leaf</tissue>
    </source>
</reference>
<gene>
    <name evidence="1" type="ORF">Gorai_004667</name>
</gene>
<sequence>MRSFPLTSRLHLLDKALFWSVLSAVLRKKTLIHTVKDFPIAREILSTGGLDNSLITKNYHCCMDWLEDVKRVLDKRVTVNLMTTLWNSWNNRNNFIFCGKEEEMHVVWERARTFSQDFCIFNLINNPLLPANPAVITGDYEGFVIGGGGGQKRDDVSRMS</sequence>
<organism evidence="1 2">
    <name type="scientific">Gossypium raimondii</name>
    <name type="common">Peruvian cotton</name>
    <name type="synonym">Gossypium klotzschianum subsp. raimondii</name>
    <dbReference type="NCBI Taxonomy" id="29730"/>
    <lineage>
        <taxon>Eukaryota</taxon>
        <taxon>Viridiplantae</taxon>
        <taxon>Streptophyta</taxon>
        <taxon>Embryophyta</taxon>
        <taxon>Tracheophyta</taxon>
        <taxon>Spermatophyta</taxon>
        <taxon>Magnoliopsida</taxon>
        <taxon>eudicotyledons</taxon>
        <taxon>Gunneridae</taxon>
        <taxon>Pentapetalae</taxon>
        <taxon>rosids</taxon>
        <taxon>malvids</taxon>
        <taxon>Malvales</taxon>
        <taxon>Malvaceae</taxon>
        <taxon>Malvoideae</taxon>
        <taxon>Gossypium</taxon>
    </lineage>
</organism>